<feature type="repeat" description="Cell wall-binding" evidence="2">
    <location>
        <begin position="114"/>
        <end position="133"/>
    </location>
</feature>
<evidence type="ECO:0000313" key="5">
    <source>
        <dbReference type="Proteomes" id="UP001197827"/>
    </source>
</evidence>
<dbReference type="Gene3D" id="2.10.270.10">
    <property type="entry name" value="Cholin Binding"/>
    <property type="match status" value="2"/>
</dbReference>
<feature type="repeat" description="Cell wall-binding" evidence="2">
    <location>
        <begin position="134"/>
        <end position="153"/>
    </location>
</feature>
<evidence type="ECO:0000259" key="3">
    <source>
        <dbReference type="Pfam" id="PF05257"/>
    </source>
</evidence>
<dbReference type="InterPro" id="IPR007921">
    <property type="entry name" value="CHAP_dom"/>
</dbReference>
<dbReference type="InterPro" id="IPR018337">
    <property type="entry name" value="Cell_wall/Cho-bd_repeat"/>
</dbReference>
<sequence>ADGTYYYANNSGYIQTGWLHKGSWYYLDQDGKMVVGDYFINDQYYYFNSNGDLQLGWYYRDNQYYYLDSNAVLVKGWNKITNKWYYFNDQGIMQTGWQLINNQRFYLNASGDMHTGWLKSGNEWYYLNKSGVMVTGWAQIGWKWYYFNEDGAAVKDDVVIDGKTYTFRDDYSWISNCTRKEFVERAKRYLGCNEKDGSFKKIIDSYNKLDPLPRGYKVKYTDSWCMTFVSAIVRECNLLDIIPVECSCGKAVEKAQSMGIWQENDAYVPQIGDIIMYDWDDNGNGDNTGWPDHVGIVTEVNGNTFKVIEGNKNDAVEYRTMNVNSKYIRGFITPKFLS</sequence>
<gene>
    <name evidence="4" type="ORF">LJD74_13095</name>
</gene>
<dbReference type="Pfam" id="PF01473">
    <property type="entry name" value="Choline_bind_1"/>
    <property type="match status" value="3"/>
</dbReference>
<proteinExistence type="predicted"/>
<comment type="caution">
    <text evidence="4">The sequence shown here is derived from an EMBL/GenBank/DDBJ whole genome shotgun (WGS) entry which is preliminary data.</text>
</comment>
<protein>
    <submittedName>
        <fullName evidence="4">CHAP domain-containing protein</fullName>
    </submittedName>
</protein>
<keyword evidence="1" id="KW-0677">Repeat</keyword>
<dbReference type="Pfam" id="PF19127">
    <property type="entry name" value="Choline_bind_3"/>
    <property type="match status" value="2"/>
</dbReference>
<dbReference type="EMBL" id="JAJDKQ010000035">
    <property type="protein sequence ID" value="MCB8562922.1"/>
    <property type="molecule type" value="Genomic_DNA"/>
</dbReference>
<organism evidence="4 5">
    <name type="scientific">Faecalibacillus intestinalis</name>
    <dbReference type="NCBI Taxonomy" id="1982626"/>
    <lineage>
        <taxon>Bacteria</taxon>
        <taxon>Bacillati</taxon>
        <taxon>Bacillota</taxon>
        <taxon>Erysipelotrichia</taxon>
        <taxon>Erysipelotrichales</taxon>
        <taxon>Coprobacillaceae</taxon>
        <taxon>Faecalibacillus</taxon>
    </lineage>
</organism>
<reference evidence="4" key="1">
    <citation type="submission" date="2021-10" db="EMBL/GenBank/DDBJ databases">
        <title>Collection of gut derived symbiotic bacterial strains cultured from healthy donors.</title>
        <authorList>
            <person name="Lin H."/>
            <person name="Littmann E."/>
            <person name="Kohout C."/>
            <person name="Pamer E.G."/>
        </authorList>
    </citation>
    <scope>NUCLEOTIDE SEQUENCE</scope>
    <source>
        <strain evidence="4">DFI.5.2</strain>
    </source>
</reference>
<dbReference type="SUPFAM" id="SSF69360">
    <property type="entry name" value="Cell wall binding repeat"/>
    <property type="match status" value="1"/>
</dbReference>
<dbReference type="Gene3D" id="3.90.1720.10">
    <property type="entry name" value="endopeptidase domain like (from Nostoc punctiforme)"/>
    <property type="match status" value="1"/>
</dbReference>
<evidence type="ECO:0000256" key="2">
    <source>
        <dbReference type="PROSITE-ProRule" id="PRU00591"/>
    </source>
</evidence>
<dbReference type="PROSITE" id="PS51170">
    <property type="entry name" value="CW"/>
    <property type="match status" value="5"/>
</dbReference>
<dbReference type="Gene3D" id="2.10.270.20">
    <property type="match status" value="1"/>
</dbReference>
<accession>A0AAW4VPP9</accession>
<dbReference type="InterPro" id="IPR038765">
    <property type="entry name" value="Papain-like_cys_pep_sf"/>
</dbReference>
<feature type="domain" description="Peptidase C51" evidence="3">
    <location>
        <begin position="220"/>
        <end position="311"/>
    </location>
</feature>
<dbReference type="RefSeq" id="WP_227408644.1">
    <property type="nucleotide sequence ID" value="NZ_JAJDKQ010000035.1"/>
</dbReference>
<evidence type="ECO:0000313" key="4">
    <source>
        <dbReference type="EMBL" id="MCB8562922.1"/>
    </source>
</evidence>
<feature type="non-terminal residue" evidence="4">
    <location>
        <position position="1"/>
    </location>
</feature>
<feature type="repeat" description="Cell wall-binding" evidence="2">
    <location>
        <begin position="74"/>
        <end position="93"/>
    </location>
</feature>
<evidence type="ECO:0000256" key="1">
    <source>
        <dbReference type="ARBA" id="ARBA00022737"/>
    </source>
</evidence>
<dbReference type="Pfam" id="PF05257">
    <property type="entry name" value="CHAP"/>
    <property type="match status" value="1"/>
</dbReference>
<feature type="repeat" description="Cell wall-binding" evidence="2">
    <location>
        <begin position="10"/>
        <end position="33"/>
    </location>
</feature>
<dbReference type="SUPFAM" id="SSF54001">
    <property type="entry name" value="Cysteine proteinases"/>
    <property type="match status" value="1"/>
</dbReference>
<feature type="repeat" description="Cell wall-binding" evidence="2">
    <location>
        <begin position="94"/>
        <end position="113"/>
    </location>
</feature>
<dbReference type="AlphaFoldDB" id="A0AAW4VPP9"/>
<dbReference type="Proteomes" id="UP001197827">
    <property type="component" value="Unassembled WGS sequence"/>
</dbReference>
<name>A0AAW4VPP9_9FIRM</name>